<protein>
    <recommendedName>
        <fullName evidence="2">TOG domain-containing protein</fullName>
    </recommendedName>
</protein>
<feature type="region of interest" description="Disordered" evidence="1">
    <location>
        <begin position="239"/>
        <end position="267"/>
    </location>
</feature>
<comment type="caution">
    <text evidence="3">The sequence shown here is derived from an EMBL/GenBank/DDBJ whole genome shotgun (WGS) entry which is preliminary data.</text>
</comment>
<dbReference type="InterPro" id="IPR034085">
    <property type="entry name" value="TOG"/>
</dbReference>
<dbReference type="InterPro" id="IPR052607">
    <property type="entry name" value="CEP104-like"/>
</dbReference>
<evidence type="ECO:0000256" key="1">
    <source>
        <dbReference type="SAM" id="MobiDB-lite"/>
    </source>
</evidence>
<proteinExistence type="predicted"/>
<organism evidence="3 4">
    <name type="scientific">Tritrichomonas musculus</name>
    <dbReference type="NCBI Taxonomy" id="1915356"/>
    <lineage>
        <taxon>Eukaryota</taxon>
        <taxon>Metamonada</taxon>
        <taxon>Parabasalia</taxon>
        <taxon>Tritrichomonadida</taxon>
        <taxon>Tritrichomonadidae</taxon>
        <taxon>Tritrichomonas</taxon>
    </lineage>
</organism>
<dbReference type="SUPFAM" id="SSF48371">
    <property type="entry name" value="ARM repeat"/>
    <property type="match status" value="1"/>
</dbReference>
<name>A0ABR2IDZ9_9EUKA</name>
<evidence type="ECO:0000313" key="3">
    <source>
        <dbReference type="EMBL" id="KAK8860908.1"/>
    </source>
</evidence>
<dbReference type="Gene3D" id="2.60.120.260">
    <property type="entry name" value="Galactose-binding domain-like"/>
    <property type="match status" value="1"/>
</dbReference>
<gene>
    <name evidence="3" type="ORF">M9Y10_012600</name>
</gene>
<dbReference type="PANTHER" id="PTHR13371:SF0">
    <property type="entry name" value="CENTROSOMAL PROTEIN OF 104 KDA"/>
    <property type="match status" value="1"/>
</dbReference>
<keyword evidence="4" id="KW-1185">Reference proteome</keyword>
<evidence type="ECO:0000259" key="2">
    <source>
        <dbReference type="SMART" id="SM01349"/>
    </source>
</evidence>
<dbReference type="InterPro" id="IPR016024">
    <property type="entry name" value="ARM-type_fold"/>
</dbReference>
<dbReference type="InterPro" id="IPR048739">
    <property type="entry name" value="CEP104_N"/>
</dbReference>
<accession>A0ABR2IDZ9</accession>
<dbReference type="EMBL" id="JAPFFF010000018">
    <property type="protein sequence ID" value="KAK8860908.1"/>
    <property type="molecule type" value="Genomic_DNA"/>
</dbReference>
<dbReference type="Pfam" id="PF21038">
    <property type="entry name" value="CEP104_N"/>
    <property type="match status" value="1"/>
</dbReference>
<dbReference type="InterPro" id="IPR011989">
    <property type="entry name" value="ARM-like"/>
</dbReference>
<dbReference type="Proteomes" id="UP001470230">
    <property type="component" value="Unassembled WGS sequence"/>
</dbReference>
<dbReference type="Gene3D" id="1.25.10.10">
    <property type="entry name" value="Leucine-rich Repeat Variant"/>
    <property type="match status" value="1"/>
</dbReference>
<feature type="domain" description="TOG" evidence="2">
    <location>
        <begin position="354"/>
        <end position="591"/>
    </location>
</feature>
<dbReference type="PANTHER" id="PTHR13371">
    <property type="entry name" value="GLYCINE-, GLUTAMATE-, THIENYLCYCLOHEXYLPIPERIDINE-BINDING PROTEIN"/>
    <property type="match status" value="1"/>
</dbReference>
<dbReference type="InterPro" id="IPR008979">
    <property type="entry name" value="Galactose-bd-like_sf"/>
</dbReference>
<sequence length="591" mass="67442">MSSLPQFQCIYCSSEEPDHPFEYLFRTDIVSGWVSGPNPQYPIESVIDLKGKFILTGLEIASHQYLIPRRVDLYGTRSEILDQNCVWESIGFFTFNSNQRSQWQARELKRIKIDSCKYRYLRIAFQDCHQAPLNYYSQVSIISLEIQGRLDLKPRMTSLEDMIADITSAKQAAVDEENYGAAADYKEQLDNISEHHDEIADLFKQKDEALQNEQYLVVDSIINRILAIITPSLLKESEIQNPEPIPSPTPEPIENDSEPPAHDPSSFFLTEFKDDTKVILPTEGSQELVTLDDLPVTQPQEPSSPPPEPPKKKQPKKGIMIQENVPTTKVPQRHQVPNFSKDPPKQDDPDPLSDENRAIAEPLIQLFGESVISIAFSNGWSCKVNGFQKLCELINGLKTDKEKISAFKSMMPLIRSRFSDGLKAVYCSAVENTMNLVDSIELPSAEFGNFIHQVMPMVIQKLGDSNQRINETAHNFALWSIEKDKFAFQEVVQYALKAPAQNQYHLWMAKLKLVKKLIERYGIDQDGKIPSPDVMKLVVPCLESRKGEIRQQAFDILVKIHPVLGNKMDKYMRNVPRLVMDEFQKKIQTKK</sequence>
<dbReference type="SUPFAM" id="SSF49785">
    <property type="entry name" value="Galactose-binding domain-like"/>
    <property type="match status" value="1"/>
</dbReference>
<feature type="compositionally biased region" description="Basic and acidic residues" evidence="1">
    <location>
        <begin position="342"/>
        <end position="355"/>
    </location>
</feature>
<dbReference type="Pfam" id="PF21040">
    <property type="entry name" value="CEP104-like_TOG"/>
    <property type="match status" value="1"/>
</dbReference>
<dbReference type="SMART" id="SM01349">
    <property type="entry name" value="TOG"/>
    <property type="match status" value="1"/>
</dbReference>
<feature type="region of interest" description="Disordered" evidence="1">
    <location>
        <begin position="283"/>
        <end position="355"/>
    </location>
</feature>
<evidence type="ECO:0000313" key="4">
    <source>
        <dbReference type="Proteomes" id="UP001470230"/>
    </source>
</evidence>
<reference evidence="3 4" key="1">
    <citation type="submission" date="2024-04" db="EMBL/GenBank/DDBJ databases">
        <title>Tritrichomonas musculus Genome.</title>
        <authorList>
            <person name="Alves-Ferreira E."/>
            <person name="Grigg M."/>
            <person name="Lorenzi H."/>
            <person name="Galac M."/>
        </authorList>
    </citation>
    <scope>NUCLEOTIDE SEQUENCE [LARGE SCALE GENOMIC DNA]</scope>
    <source>
        <strain evidence="3 4">EAF2021</strain>
    </source>
</reference>
<feature type="compositionally biased region" description="Polar residues" evidence="1">
    <location>
        <begin position="324"/>
        <end position="338"/>
    </location>
</feature>